<dbReference type="GO" id="GO:0003735">
    <property type="term" value="F:structural constituent of ribosome"/>
    <property type="evidence" value="ECO:0007669"/>
    <property type="project" value="InterPro"/>
</dbReference>
<evidence type="ECO:0000313" key="6">
    <source>
        <dbReference type="Proteomes" id="UP000015453"/>
    </source>
</evidence>
<dbReference type="AlphaFoldDB" id="S8EL69"/>
<dbReference type="InterPro" id="IPR005679">
    <property type="entry name" value="Ribosomal_uS12_bac"/>
</dbReference>
<dbReference type="CDD" id="cd03368">
    <property type="entry name" value="Ribosomal_S12"/>
    <property type="match status" value="1"/>
</dbReference>
<comment type="caution">
    <text evidence="5">The sequence shown here is derived from an EMBL/GenBank/DDBJ whole genome shotgun (WGS) entry which is preliminary data.</text>
</comment>
<dbReference type="GO" id="GO:0015935">
    <property type="term" value="C:small ribosomal subunit"/>
    <property type="evidence" value="ECO:0007669"/>
    <property type="project" value="InterPro"/>
</dbReference>
<evidence type="ECO:0000256" key="4">
    <source>
        <dbReference type="RuleBase" id="RU003622"/>
    </source>
</evidence>
<evidence type="ECO:0000256" key="1">
    <source>
        <dbReference type="ARBA" id="ARBA00005657"/>
    </source>
</evidence>
<dbReference type="PRINTS" id="PR01034">
    <property type="entry name" value="RIBOSOMALS12"/>
</dbReference>
<reference evidence="5 6" key="1">
    <citation type="journal article" date="2013" name="BMC Genomics">
        <title>The miniature genome of a carnivorous plant Genlisea aurea contains a low number of genes and short non-coding sequences.</title>
        <authorList>
            <person name="Leushkin E.V."/>
            <person name="Sutormin R.A."/>
            <person name="Nabieva E.R."/>
            <person name="Penin A.A."/>
            <person name="Kondrashov A.S."/>
            <person name="Logacheva M.D."/>
        </authorList>
    </citation>
    <scope>NUCLEOTIDE SEQUENCE [LARGE SCALE GENOMIC DNA]</scope>
</reference>
<dbReference type="EMBL" id="AUSU01000465">
    <property type="protein sequence ID" value="EPS73337.1"/>
    <property type="molecule type" value="Genomic_DNA"/>
</dbReference>
<dbReference type="GO" id="GO:0006412">
    <property type="term" value="P:translation"/>
    <property type="evidence" value="ECO:0007669"/>
    <property type="project" value="InterPro"/>
</dbReference>
<dbReference type="InterPro" id="IPR012340">
    <property type="entry name" value="NA-bd_OB-fold"/>
</dbReference>
<name>S8EL69_9LAMI</name>
<protein>
    <recommendedName>
        <fullName evidence="7">Ribosomal protein S12</fullName>
    </recommendedName>
</protein>
<comment type="similarity">
    <text evidence="1 4">Belongs to the universal ribosomal protein uS12 family.</text>
</comment>
<evidence type="ECO:0000256" key="2">
    <source>
        <dbReference type="ARBA" id="ARBA00022980"/>
    </source>
</evidence>
<keyword evidence="3 4" id="KW-0687">Ribonucleoprotein</keyword>
<sequence>MASLNQLLKKGKRLQKKRRSFVLSLNSCPQKKGICVEIRNSVSPKKPNSAKRKVAKIKLSSGKHIIAVIPGQGHNLQKYSVVMVRGGRARDIPGVRYKLIKGKYDFSLFEKIKRTKRRSKYGLPKTK</sequence>
<dbReference type="PIRSF" id="PIRSF002133">
    <property type="entry name" value="Ribosomal_S12/S23"/>
    <property type="match status" value="1"/>
</dbReference>
<evidence type="ECO:0000256" key="3">
    <source>
        <dbReference type="ARBA" id="ARBA00023274"/>
    </source>
</evidence>
<keyword evidence="6" id="KW-1185">Reference proteome</keyword>
<keyword evidence="2 4" id="KW-0689">Ribosomal protein</keyword>
<dbReference type="Proteomes" id="UP000015453">
    <property type="component" value="Unassembled WGS sequence"/>
</dbReference>
<dbReference type="OrthoDB" id="414309at2759"/>
<evidence type="ECO:0000313" key="5">
    <source>
        <dbReference type="EMBL" id="EPS73337.1"/>
    </source>
</evidence>
<dbReference type="SUPFAM" id="SSF50249">
    <property type="entry name" value="Nucleic acid-binding proteins"/>
    <property type="match status" value="1"/>
</dbReference>
<evidence type="ECO:0008006" key="7">
    <source>
        <dbReference type="Google" id="ProtNLM"/>
    </source>
</evidence>
<dbReference type="Pfam" id="PF00164">
    <property type="entry name" value="Ribosom_S12_S23"/>
    <property type="match status" value="1"/>
</dbReference>
<dbReference type="NCBIfam" id="TIGR00981">
    <property type="entry name" value="rpsL_bact"/>
    <property type="match status" value="1"/>
</dbReference>
<dbReference type="PANTHER" id="PTHR11652">
    <property type="entry name" value="30S RIBOSOMAL PROTEIN S12 FAMILY MEMBER"/>
    <property type="match status" value="1"/>
</dbReference>
<organism evidence="5 6">
    <name type="scientific">Genlisea aurea</name>
    <dbReference type="NCBI Taxonomy" id="192259"/>
    <lineage>
        <taxon>Eukaryota</taxon>
        <taxon>Viridiplantae</taxon>
        <taxon>Streptophyta</taxon>
        <taxon>Embryophyta</taxon>
        <taxon>Tracheophyta</taxon>
        <taxon>Spermatophyta</taxon>
        <taxon>Magnoliopsida</taxon>
        <taxon>eudicotyledons</taxon>
        <taxon>Gunneridae</taxon>
        <taxon>Pentapetalae</taxon>
        <taxon>asterids</taxon>
        <taxon>lamiids</taxon>
        <taxon>Lamiales</taxon>
        <taxon>Lentibulariaceae</taxon>
        <taxon>Genlisea</taxon>
    </lineage>
</organism>
<dbReference type="PROSITE" id="PS00055">
    <property type="entry name" value="RIBOSOMAL_S12"/>
    <property type="match status" value="1"/>
</dbReference>
<accession>S8EL69</accession>
<proteinExistence type="inferred from homology"/>
<gene>
    <name evidence="5" type="ORF">M569_01422</name>
</gene>
<dbReference type="InterPro" id="IPR006032">
    <property type="entry name" value="Ribosomal_uS12"/>
</dbReference>
<dbReference type="Gene3D" id="2.40.50.140">
    <property type="entry name" value="Nucleic acid-binding proteins"/>
    <property type="match status" value="1"/>
</dbReference>
<feature type="non-terminal residue" evidence="5">
    <location>
        <position position="127"/>
    </location>
</feature>